<dbReference type="GeneID" id="111347835"/>
<evidence type="ECO:0000256" key="8">
    <source>
        <dbReference type="ARBA" id="ARBA00023170"/>
    </source>
</evidence>
<dbReference type="GO" id="GO:0005886">
    <property type="term" value="C:plasma membrane"/>
    <property type="evidence" value="ECO:0007669"/>
    <property type="project" value="UniProtKB-SubCell"/>
</dbReference>
<comment type="subcellular location">
    <subcellularLocation>
        <location evidence="1 10">Cell membrane</location>
        <topology evidence="1 10">Multi-pass membrane protein</topology>
    </subcellularLocation>
</comment>
<evidence type="ECO:0000313" key="11">
    <source>
        <dbReference type="Proteomes" id="UP000301870"/>
    </source>
</evidence>
<gene>
    <name evidence="12" type="primary">LOC111347835</name>
</gene>
<comment type="caution">
    <text evidence="10">Lacks conserved residue(s) required for the propagation of feature annotation.</text>
</comment>
<dbReference type="GO" id="GO:0004984">
    <property type="term" value="F:olfactory receptor activity"/>
    <property type="evidence" value="ECO:0007669"/>
    <property type="project" value="InterPro"/>
</dbReference>
<feature type="transmembrane region" description="Helical" evidence="10">
    <location>
        <begin position="35"/>
        <end position="55"/>
    </location>
</feature>
<evidence type="ECO:0000256" key="5">
    <source>
        <dbReference type="ARBA" id="ARBA00022725"/>
    </source>
</evidence>
<name>A0A9J7IH37_SPOLT</name>
<evidence type="ECO:0000313" key="12">
    <source>
        <dbReference type="RefSeq" id="XP_022813974.1"/>
    </source>
</evidence>
<evidence type="ECO:0000256" key="2">
    <source>
        <dbReference type="ARBA" id="ARBA00022475"/>
    </source>
</evidence>
<keyword evidence="5 10" id="KW-0552">Olfaction</keyword>
<dbReference type="PANTHER" id="PTHR21137:SF35">
    <property type="entry name" value="ODORANT RECEPTOR 19A-RELATED"/>
    <property type="match status" value="1"/>
</dbReference>
<dbReference type="InterPro" id="IPR004117">
    <property type="entry name" value="7tm6_olfct_rcpt"/>
</dbReference>
<organism evidence="11 12">
    <name type="scientific">Spodoptera litura</name>
    <name type="common">Asian cotton leafworm</name>
    <dbReference type="NCBI Taxonomy" id="69820"/>
    <lineage>
        <taxon>Eukaryota</taxon>
        <taxon>Metazoa</taxon>
        <taxon>Ecdysozoa</taxon>
        <taxon>Arthropoda</taxon>
        <taxon>Hexapoda</taxon>
        <taxon>Insecta</taxon>
        <taxon>Pterygota</taxon>
        <taxon>Neoptera</taxon>
        <taxon>Endopterygota</taxon>
        <taxon>Lepidoptera</taxon>
        <taxon>Glossata</taxon>
        <taxon>Ditrysia</taxon>
        <taxon>Noctuoidea</taxon>
        <taxon>Noctuidae</taxon>
        <taxon>Amphipyrinae</taxon>
        <taxon>Spodoptera</taxon>
    </lineage>
</organism>
<keyword evidence="9 10" id="KW-0807">Transducer</keyword>
<evidence type="ECO:0000256" key="6">
    <source>
        <dbReference type="ARBA" id="ARBA00022989"/>
    </source>
</evidence>
<dbReference type="PANTHER" id="PTHR21137">
    <property type="entry name" value="ODORANT RECEPTOR"/>
    <property type="match status" value="1"/>
</dbReference>
<evidence type="ECO:0000256" key="9">
    <source>
        <dbReference type="ARBA" id="ARBA00023224"/>
    </source>
</evidence>
<dbReference type="RefSeq" id="XP_022813974.1">
    <property type="nucleotide sequence ID" value="XM_022958206.1"/>
</dbReference>
<keyword evidence="2" id="KW-1003">Cell membrane</keyword>
<dbReference type="GO" id="GO:0007165">
    <property type="term" value="P:signal transduction"/>
    <property type="evidence" value="ECO:0007669"/>
    <property type="project" value="UniProtKB-KW"/>
</dbReference>
<dbReference type="AlphaFoldDB" id="A0A9J7IH37"/>
<dbReference type="OrthoDB" id="6617147at2759"/>
<evidence type="ECO:0000256" key="3">
    <source>
        <dbReference type="ARBA" id="ARBA00022606"/>
    </source>
</evidence>
<keyword evidence="4 10" id="KW-0812">Transmembrane</keyword>
<feature type="transmembrane region" description="Helical" evidence="10">
    <location>
        <begin position="67"/>
        <end position="88"/>
    </location>
</feature>
<evidence type="ECO:0000256" key="4">
    <source>
        <dbReference type="ARBA" id="ARBA00022692"/>
    </source>
</evidence>
<evidence type="ECO:0000256" key="10">
    <source>
        <dbReference type="RuleBase" id="RU351113"/>
    </source>
</evidence>
<feature type="transmembrane region" description="Helical" evidence="10">
    <location>
        <begin position="296"/>
        <end position="314"/>
    </location>
</feature>
<keyword evidence="7 10" id="KW-0472">Membrane</keyword>
<proteinExistence type="inferred from homology"/>
<evidence type="ECO:0000256" key="1">
    <source>
        <dbReference type="ARBA" id="ARBA00004651"/>
    </source>
</evidence>
<accession>A0A9J7IH37</accession>
<dbReference type="GO" id="GO:0005549">
    <property type="term" value="F:odorant binding"/>
    <property type="evidence" value="ECO:0007669"/>
    <property type="project" value="InterPro"/>
</dbReference>
<evidence type="ECO:0000256" key="7">
    <source>
        <dbReference type="ARBA" id="ARBA00023136"/>
    </source>
</evidence>
<feature type="transmembrane region" description="Helical" evidence="10">
    <location>
        <begin position="356"/>
        <end position="376"/>
    </location>
</feature>
<keyword evidence="8 10" id="KW-0675">Receptor</keyword>
<keyword evidence="11" id="KW-1185">Reference proteome</keyword>
<dbReference type="Proteomes" id="UP000301870">
    <property type="component" value="Chromosome 6"/>
</dbReference>
<reference evidence="12" key="1">
    <citation type="submission" date="2025-08" db="UniProtKB">
        <authorList>
            <consortium name="RefSeq"/>
        </authorList>
    </citation>
    <scope>IDENTIFICATION</scope>
    <source>
        <strain evidence="12">Ishihara</strain>
        <tissue evidence="12">Whole body</tissue>
    </source>
</reference>
<dbReference type="KEGG" id="sliu:111347835"/>
<dbReference type="Pfam" id="PF02949">
    <property type="entry name" value="7tm_6"/>
    <property type="match status" value="1"/>
</dbReference>
<protein>
    <recommendedName>
        <fullName evidence="10">Odorant receptor</fullName>
    </recommendedName>
</protein>
<keyword evidence="3 10" id="KW-0716">Sensory transduction</keyword>
<comment type="similarity">
    <text evidence="10">Belongs to the insect chemoreceptor superfamily. Heteromeric odorant receptor channel (TC 1.A.69) family.</text>
</comment>
<keyword evidence="6 10" id="KW-1133">Transmembrane helix</keyword>
<feature type="transmembrane region" description="Helical" evidence="10">
    <location>
        <begin position="261"/>
        <end position="284"/>
    </location>
</feature>
<sequence>MGFIVDNANNSLRVCLTVLKVVGFLTPPQTGVYSFFLWVYCFSSFMFLVGGIIIAQTGAMFEIWGDLALMTSASFLLFTNLAFALKIINVVARSRQIQNIIDDADDDLVAEDREEGREIIKSCNRETTKFLCLEAMLSLITVFGWAASAEKNQLPLRAWYPYDASKSPAYELTYFNQSSSVTVASMVNTCLDVMVASMIAVCRCRLGLVGLSLRRLCEDIPVIGKDLLTSDEENLVQSRLRQCVIKHEAALKSTRLIQTCFSYPILAQFTVSAVIICVTAYQLAMELNNGNLVRSIPMASYLLCMMLQVYIYCYQGNQLTEESYDIAGAAYECPWYKCSLRLRRSLLILMLRSRRAVQLTAGGFMTLSLSCFTSIIKASYTFFTVLKQVEDRNPK</sequence>